<dbReference type="AlphaFoldDB" id="A0A919YAH1"/>
<dbReference type="EMBL" id="BORT01000009">
    <property type="protein sequence ID" value="GIO47627.1"/>
    <property type="molecule type" value="Genomic_DNA"/>
</dbReference>
<reference evidence="2 3" key="1">
    <citation type="submission" date="2021-03" db="EMBL/GenBank/DDBJ databases">
        <title>Antimicrobial resistance genes in bacteria isolated from Japanese honey, and their potential for conferring macrolide and lincosamide resistance in the American foulbrood pathogen Paenibacillus larvae.</title>
        <authorList>
            <person name="Okamoto M."/>
            <person name="Kumagai M."/>
            <person name="Kanamori H."/>
            <person name="Takamatsu D."/>
        </authorList>
    </citation>
    <scope>NUCLEOTIDE SEQUENCE [LARGE SCALE GENOMIC DNA]</scope>
    <source>
        <strain evidence="2 3">J34TS1</strain>
    </source>
</reference>
<keyword evidence="1" id="KW-1133">Transmembrane helix</keyword>
<comment type="caution">
    <text evidence="2">The sequence shown here is derived from an EMBL/GenBank/DDBJ whole genome shotgun (WGS) entry which is preliminary data.</text>
</comment>
<dbReference type="Pfam" id="PF11167">
    <property type="entry name" value="DUF2953"/>
    <property type="match status" value="1"/>
</dbReference>
<dbReference type="RefSeq" id="WP_212978455.1">
    <property type="nucleotide sequence ID" value="NZ_AP025343.1"/>
</dbReference>
<evidence type="ECO:0008006" key="4">
    <source>
        <dbReference type="Google" id="ProtNLM"/>
    </source>
</evidence>
<feature type="transmembrane region" description="Helical" evidence="1">
    <location>
        <begin position="193"/>
        <end position="210"/>
    </location>
</feature>
<keyword evidence="3" id="KW-1185">Reference proteome</keyword>
<sequence length="236" mass="27449">MWIALVVIAVIFILIFAAAISDITFTVRFSKISRNDRAEIDIHMLYGLVRYHYEMPKLMFENMKKGFLLKLEKSGNANGYSGNAEHTRINKKKVKHWAHDFRILLKSTVALKKWLQRMFAHVRVQQLDWSTNLSAGEAEWTAVATGVLWSLKTTLVGWLSFQVRMKSSPRLNVTPQFKDEMLFSTDFYCVSRLSLGYAMYALFILLSRVMKVEGGLKRWIRLYRQFKEKGQKVPSV</sequence>
<proteinExistence type="predicted"/>
<evidence type="ECO:0000313" key="2">
    <source>
        <dbReference type="EMBL" id="GIO47627.1"/>
    </source>
</evidence>
<gene>
    <name evidence="2" type="ORF">J34TS1_23920</name>
</gene>
<keyword evidence="1" id="KW-0472">Membrane</keyword>
<evidence type="ECO:0000313" key="3">
    <source>
        <dbReference type="Proteomes" id="UP000682811"/>
    </source>
</evidence>
<keyword evidence="1" id="KW-0812">Transmembrane</keyword>
<dbReference type="InterPro" id="IPR021338">
    <property type="entry name" value="DUF2953"/>
</dbReference>
<accession>A0A919YAH1</accession>
<dbReference type="Proteomes" id="UP000682811">
    <property type="component" value="Unassembled WGS sequence"/>
</dbReference>
<organism evidence="2 3">
    <name type="scientific">Paenibacillus azoreducens</name>
    <dbReference type="NCBI Taxonomy" id="116718"/>
    <lineage>
        <taxon>Bacteria</taxon>
        <taxon>Bacillati</taxon>
        <taxon>Bacillota</taxon>
        <taxon>Bacilli</taxon>
        <taxon>Bacillales</taxon>
        <taxon>Paenibacillaceae</taxon>
        <taxon>Paenibacillus</taxon>
    </lineage>
</organism>
<evidence type="ECO:0000256" key="1">
    <source>
        <dbReference type="SAM" id="Phobius"/>
    </source>
</evidence>
<name>A0A919YAH1_9BACL</name>
<protein>
    <recommendedName>
        <fullName evidence="4">DUF2953 domain-containing protein</fullName>
    </recommendedName>
</protein>